<name>A0A835YPK5_9CHLO</name>
<dbReference type="PANTHER" id="PTHR14950:SF37">
    <property type="entry name" value="ENDORIBONUCLEASE DICER"/>
    <property type="match status" value="1"/>
</dbReference>
<dbReference type="InterPro" id="IPR036389">
    <property type="entry name" value="RNase_III_sf"/>
</dbReference>
<evidence type="ECO:0000259" key="2">
    <source>
        <dbReference type="PROSITE" id="PS50142"/>
    </source>
</evidence>
<organism evidence="3 4">
    <name type="scientific">Edaphochlamys debaryana</name>
    <dbReference type="NCBI Taxonomy" id="47281"/>
    <lineage>
        <taxon>Eukaryota</taxon>
        <taxon>Viridiplantae</taxon>
        <taxon>Chlorophyta</taxon>
        <taxon>core chlorophytes</taxon>
        <taxon>Chlorophyceae</taxon>
        <taxon>CS clade</taxon>
        <taxon>Chlamydomonadales</taxon>
        <taxon>Chlamydomonadales incertae sedis</taxon>
        <taxon>Edaphochlamys</taxon>
    </lineage>
</organism>
<feature type="domain" description="RNase III" evidence="2">
    <location>
        <begin position="32"/>
        <end position="173"/>
    </location>
</feature>
<reference evidence="3" key="1">
    <citation type="journal article" date="2020" name="bioRxiv">
        <title>Comparative genomics of Chlamydomonas.</title>
        <authorList>
            <person name="Craig R.J."/>
            <person name="Hasan A.R."/>
            <person name="Ness R.W."/>
            <person name="Keightley P.D."/>
        </authorList>
    </citation>
    <scope>NUCLEOTIDE SEQUENCE</scope>
    <source>
        <strain evidence="3">CCAP 11/70</strain>
    </source>
</reference>
<dbReference type="Gene3D" id="1.10.1520.10">
    <property type="entry name" value="Ribonuclease III domain"/>
    <property type="match status" value="1"/>
</dbReference>
<dbReference type="OrthoDB" id="416741at2759"/>
<dbReference type="PANTHER" id="PTHR14950">
    <property type="entry name" value="DICER-RELATED"/>
    <property type="match status" value="1"/>
</dbReference>
<dbReference type="Proteomes" id="UP000612055">
    <property type="component" value="Unassembled WGS sequence"/>
</dbReference>
<accession>A0A835YPK5</accession>
<gene>
    <name evidence="3" type="ORF">HYH03_000021</name>
</gene>
<dbReference type="EMBL" id="JAEHOE010000001">
    <property type="protein sequence ID" value="KAG2501514.1"/>
    <property type="molecule type" value="Genomic_DNA"/>
</dbReference>
<sequence>MAGKLFNPKNQLLTPAELQDILQCSDNLPQTLHFRNLDLYQTAFTHKSYTWERHQEQFRSLGGFVPPGCVPLQSNSNKELEWIGDAVLQLVVAELLLERYPDLGNESGIGKLTQMRIAVVTNKAFGLVAQDLAFDELLLIDCNLEHNNGGRKNLELLGDCFEAFVGALYRDLGVDACRTWLAEVLRDSMDAAAVSCGVYRRQAAGSNVG</sequence>
<dbReference type="Pfam" id="PF14622">
    <property type="entry name" value="Ribonucleas_3_3"/>
    <property type="match status" value="1"/>
</dbReference>
<dbReference type="CDD" id="cd00593">
    <property type="entry name" value="RIBOc"/>
    <property type="match status" value="1"/>
</dbReference>
<dbReference type="SUPFAM" id="SSF69065">
    <property type="entry name" value="RNase III domain-like"/>
    <property type="match status" value="1"/>
</dbReference>
<dbReference type="GO" id="GO:0004525">
    <property type="term" value="F:ribonuclease III activity"/>
    <property type="evidence" value="ECO:0007669"/>
    <property type="project" value="InterPro"/>
</dbReference>
<proteinExistence type="predicted"/>
<dbReference type="PROSITE" id="PS50142">
    <property type="entry name" value="RNASE_3_2"/>
    <property type="match status" value="1"/>
</dbReference>
<evidence type="ECO:0000313" key="4">
    <source>
        <dbReference type="Proteomes" id="UP000612055"/>
    </source>
</evidence>
<dbReference type="AlphaFoldDB" id="A0A835YPK5"/>
<keyword evidence="4" id="KW-1185">Reference proteome</keyword>
<dbReference type="GO" id="GO:0006396">
    <property type="term" value="P:RNA processing"/>
    <property type="evidence" value="ECO:0007669"/>
    <property type="project" value="InterPro"/>
</dbReference>
<dbReference type="SMART" id="SM00535">
    <property type="entry name" value="RIBOc"/>
    <property type="match status" value="1"/>
</dbReference>
<keyword evidence="1" id="KW-0378">Hydrolase</keyword>
<protein>
    <recommendedName>
        <fullName evidence="2">RNase III domain-containing protein</fullName>
    </recommendedName>
</protein>
<evidence type="ECO:0000256" key="1">
    <source>
        <dbReference type="ARBA" id="ARBA00022801"/>
    </source>
</evidence>
<dbReference type="InterPro" id="IPR000999">
    <property type="entry name" value="RNase_III_dom"/>
</dbReference>
<evidence type="ECO:0000313" key="3">
    <source>
        <dbReference type="EMBL" id="KAG2501514.1"/>
    </source>
</evidence>
<comment type="caution">
    <text evidence="3">The sequence shown here is derived from an EMBL/GenBank/DDBJ whole genome shotgun (WGS) entry which is preliminary data.</text>
</comment>